<dbReference type="GO" id="GO:0006633">
    <property type="term" value="P:fatty acid biosynthetic process"/>
    <property type="evidence" value="ECO:0007669"/>
    <property type="project" value="TreeGrafter"/>
</dbReference>
<dbReference type="Pfam" id="PF13561">
    <property type="entry name" value="adh_short_C2"/>
    <property type="match status" value="1"/>
</dbReference>
<dbReference type="EMBL" id="SACN01000005">
    <property type="protein sequence ID" value="RVT89420.1"/>
    <property type="molecule type" value="Genomic_DNA"/>
</dbReference>
<keyword evidence="4" id="KW-1185">Reference proteome</keyword>
<dbReference type="CDD" id="cd05233">
    <property type="entry name" value="SDR_c"/>
    <property type="match status" value="1"/>
</dbReference>
<evidence type="ECO:0000256" key="1">
    <source>
        <dbReference type="ARBA" id="ARBA00006484"/>
    </source>
</evidence>
<accession>A0A437LVI6</accession>
<dbReference type="OrthoDB" id="7568484at2"/>
<proteinExistence type="inferred from homology"/>
<reference evidence="3 4" key="1">
    <citation type="submission" date="2019-01" db="EMBL/GenBank/DDBJ databases">
        <authorList>
            <person name="Chen W.-M."/>
        </authorList>
    </citation>
    <scope>NUCLEOTIDE SEQUENCE [LARGE SCALE GENOMIC DNA]</scope>
    <source>
        <strain evidence="3 4">CCP-7</strain>
    </source>
</reference>
<keyword evidence="2" id="KW-0560">Oxidoreductase</keyword>
<dbReference type="Proteomes" id="UP000282971">
    <property type="component" value="Unassembled WGS sequence"/>
</dbReference>
<gene>
    <name evidence="3" type="ORF">EOD43_21895</name>
</gene>
<dbReference type="PANTHER" id="PTHR42760">
    <property type="entry name" value="SHORT-CHAIN DEHYDROGENASES/REDUCTASES FAMILY MEMBER"/>
    <property type="match status" value="1"/>
</dbReference>
<evidence type="ECO:0000313" key="4">
    <source>
        <dbReference type="Proteomes" id="UP000282971"/>
    </source>
</evidence>
<dbReference type="FunFam" id="3.40.50.720:FF:000084">
    <property type="entry name" value="Short-chain dehydrogenase reductase"/>
    <property type="match status" value="1"/>
</dbReference>
<sequence length="403" mass="42791">MGDLPLHRIRRREQRLRHQLPAIDARPRLRVAADETVLARRLQRQGRPKPARHVRTLATALSLSQHRVHSIEDGRRARNGGKRNSVMQWPHRSAAIIAFATSIGCATPFWTDRYGRRREEAEMGARALAGQVALITGGSGSIGSATAKALAADGAAILLMARDAAKLEATVAELRNQGATVGSFMGDAGSEADVKAAVAAAIALGGRIDIVVATVGGGGGWRPFMSYEAEEFRAIVERNVMTTFLAIRHGAARMEHGGSIICLSATSTQQVVPYLAAAATAKSGVEALMRAAAEELSPANIRVNAVRPGLIPGGNTGRLMAPDMLARGKAQIPLSAPTGRVGRPEDVAAAIRFLAGPESSWITGQSFAIDGGQELRKAADYEPIVREQHDEEAFRIVGHKGAI</sequence>
<protein>
    <submittedName>
        <fullName evidence="3">SDR family oxidoreductase</fullName>
    </submittedName>
</protein>
<evidence type="ECO:0000256" key="2">
    <source>
        <dbReference type="ARBA" id="ARBA00023002"/>
    </source>
</evidence>
<dbReference type="SUPFAM" id="SSF51735">
    <property type="entry name" value="NAD(P)-binding Rossmann-fold domains"/>
    <property type="match status" value="1"/>
</dbReference>
<comment type="caution">
    <text evidence="3">The sequence shown here is derived from an EMBL/GenBank/DDBJ whole genome shotgun (WGS) entry which is preliminary data.</text>
</comment>
<dbReference type="AlphaFoldDB" id="A0A437LVI6"/>
<dbReference type="PRINTS" id="PR00081">
    <property type="entry name" value="GDHRDH"/>
</dbReference>
<evidence type="ECO:0000313" key="3">
    <source>
        <dbReference type="EMBL" id="RVT89420.1"/>
    </source>
</evidence>
<dbReference type="GO" id="GO:0048038">
    <property type="term" value="F:quinone binding"/>
    <property type="evidence" value="ECO:0007669"/>
    <property type="project" value="TreeGrafter"/>
</dbReference>
<dbReference type="InterPro" id="IPR036291">
    <property type="entry name" value="NAD(P)-bd_dom_sf"/>
</dbReference>
<comment type="similarity">
    <text evidence="1">Belongs to the short-chain dehydrogenases/reductases (SDR) family.</text>
</comment>
<organism evidence="3 4">
    <name type="scientific">Sphingomonas crocodyli</name>
    <dbReference type="NCBI Taxonomy" id="1979270"/>
    <lineage>
        <taxon>Bacteria</taxon>
        <taxon>Pseudomonadati</taxon>
        <taxon>Pseudomonadota</taxon>
        <taxon>Alphaproteobacteria</taxon>
        <taxon>Sphingomonadales</taxon>
        <taxon>Sphingomonadaceae</taxon>
        <taxon>Sphingomonas</taxon>
    </lineage>
</organism>
<dbReference type="GO" id="GO:0016616">
    <property type="term" value="F:oxidoreductase activity, acting on the CH-OH group of donors, NAD or NADP as acceptor"/>
    <property type="evidence" value="ECO:0007669"/>
    <property type="project" value="TreeGrafter"/>
</dbReference>
<dbReference type="Gene3D" id="3.40.50.720">
    <property type="entry name" value="NAD(P)-binding Rossmann-like Domain"/>
    <property type="match status" value="1"/>
</dbReference>
<name>A0A437LVI6_9SPHN</name>
<dbReference type="PANTHER" id="PTHR42760:SF133">
    <property type="entry name" value="3-OXOACYL-[ACYL-CARRIER-PROTEIN] REDUCTASE"/>
    <property type="match status" value="1"/>
</dbReference>
<dbReference type="InterPro" id="IPR002347">
    <property type="entry name" value="SDR_fam"/>
</dbReference>